<gene>
    <name evidence="2" type="ORF">TARUN_3782</name>
</gene>
<protein>
    <submittedName>
        <fullName evidence="2">Uncharacterized protein</fullName>
    </submittedName>
</protein>
<dbReference type="OrthoDB" id="5422613at2759"/>
<evidence type="ECO:0000256" key="1">
    <source>
        <dbReference type="SAM" id="MobiDB-lite"/>
    </source>
</evidence>
<dbReference type="PANTHER" id="PTHR38167:SF1">
    <property type="entry name" value="C2H2-TYPE DOMAIN-CONTAINING PROTEIN"/>
    <property type="match status" value="1"/>
</dbReference>
<evidence type="ECO:0000313" key="3">
    <source>
        <dbReference type="Proteomes" id="UP000266272"/>
    </source>
</evidence>
<comment type="caution">
    <text evidence="2">The sequence shown here is derived from an EMBL/GenBank/DDBJ whole genome shotgun (WGS) entry which is preliminary data.</text>
</comment>
<name>A0A395NR28_TRIAR</name>
<dbReference type="EMBL" id="PXOA01000211">
    <property type="protein sequence ID" value="RFU78435.1"/>
    <property type="molecule type" value="Genomic_DNA"/>
</dbReference>
<feature type="region of interest" description="Disordered" evidence="1">
    <location>
        <begin position="98"/>
        <end position="159"/>
    </location>
</feature>
<dbReference type="Proteomes" id="UP000266272">
    <property type="component" value="Unassembled WGS sequence"/>
</dbReference>
<dbReference type="AlphaFoldDB" id="A0A395NR28"/>
<dbReference type="PANTHER" id="PTHR38167">
    <property type="entry name" value="C2H2-TYPE DOMAIN-CONTAINING PROTEIN"/>
    <property type="match status" value="1"/>
</dbReference>
<accession>A0A395NR28</accession>
<evidence type="ECO:0000313" key="2">
    <source>
        <dbReference type="EMBL" id="RFU78435.1"/>
    </source>
</evidence>
<reference evidence="2 3" key="1">
    <citation type="journal article" date="2018" name="PLoS Pathog.">
        <title>Evolution of structural diversity of trichothecenes, a family of toxins produced by plant pathogenic and entomopathogenic fungi.</title>
        <authorList>
            <person name="Proctor R.H."/>
            <person name="McCormick S.P."/>
            <person name="Kim H.S."/>
            <person name="Cardoza R.E."/>
            <person name="Stanley A.M."/>
            <person name="Lindo L."/>
            <person name="Kelly A."/>
            <person name="Brown D.W."/>
            <person name="Lee T."/>
            <person name="Vaughan M.M."/>
            <person name="Alexander N.J."/>
            <person name="Busman M."/>
            <person name="Gutierrez S."/>
        </authorList>
    </citation>
    <scope>NUCLEOTIDE SEQUENCE [LARGE SCALE GENOMIC DNA]</scope>
    <source>
        <strain evidence="2 3">IBT 40837</strain>
    </source>
</reference>
<organism evidence="2 3">
    <name type="scientific">Trichoderma arundinaceum</name>
    <dbReference type="NCBI Taxonomy" id="490622"/>
    <lineage>
        <taxon>Eukaryota</taxon>
        <taxon>Fungi</taxon>
        <taxon>Dikarya</taxon>
        <taxon>Ascomycota</taxon>
        <taxon>Pezizomycotina</taxon>
        <taxon>Sordariomycetes</taxon>
        <taxon>Hypocreomycetidae</taxon>
        <taxon>Hypocreales</taxon>
        <taxon>Hypocreaceae</taxon>
        <taxon>Trichoderma</taxon>
    </lineage>
</organism>
<feature type="compositionally biased region" description="Basic and acidic residues" evidence="1">
    <location>
        <begin position="137"/>
        <end position="159"/>
    </location>
</feature>
<proteinExistence type="predicted"/>
<sequence>MANNAVSNNFEVVRNISGDQAKAILLSLCTNPVICSKVATYAKRLNQEKSAKERKPESAIAICVQCDEPFYQEDNNDNSCVHHDGLLEVNYKAEVWDDIDDDGPIDSSENEEDVPEGFNWTCCGTIGTSAGCKKGPHQADPEKSRKGGHVSEDKARDDE</sequence>
<feature type="compositionally biased region" description="Acidic residues" evidence="1">
    <location>
        <begin position="98"/>
        <end position="115"/>
    </location>
</feature>
<keyword evidence="3" id="KW-1185">Reference proteome</keyword>
<dbReference type="STRING" id="490622.A0A395NR28"/>